<proteinExistence type="predicted"/>
<evidence type="ECO:0000313" key="2">
    <source>
        <dbReference type="Proteomes" id="UP000242188"/>
    </source>
</evidence>
<gene>
    <name evidence="1" type="ORF">KP79_PYT17204</name>
</gene>
<accession>A0A210PP76</accession>
<dbReference type="Proteomes" id="UP000242188">
    <property type="component" value="Unassembled WGS sequence"/>
</dbReference>
<reference evidence="1 2" key="1">
    <citation type="journal article" date="2017" name="Nat. Ecol. Evol.">
        <title>Scallop genome provides insights into evolution of bilaterian karyotype and development.</title>
        <authorList>
            <person name="Wang S."/>
            <person name="Zhang J."/>
            <person name="Jiao W."/>
            <person name="Li J."/>
            <person name="Xun X."/>
            <person name="Sun Y."/>
            <person name="Guo X."/>
            <person name="Huan P."/>
            <person name="Dong B."/>
            <person name="Zhang L."/>
            <person name="Hu X."/>
            <person name="Sun X."/>
            <person name="Wang J."/>
            <person name="Zhao C."/>
            <person name="Wang Y."/>
            <person name="Wang D."/>
            <person name="Huang X."/>
            <person name="Wang R."/>
            <person name="Lv J."/>
            <person name="Li Y."/>
            <person name="Zhang Z."/>
            <person name="Liu B."/>
            <person name="Lu W."/>
            <person name="Hui Y."/>
            <person name="Liang J."/>
            <person name="Zhou Z."/>
            <person name="Hou R."/>
            <person name="Li X."/>
            <person name="Liu Y."/>
            <person name="Li H."/>
            <person name="Ning X."/>
            <person name="Lin Y."/>
            <person name="Zhao L."/>
            <person name="Xing Q."/>
            <person name="Dou J."/>
            <person name="Li Y."/>
            <person name="Mao J."/>
            <person name="Guo H."/>
            <person name="Dou H."/>
            <person name="Li T."/>
            <person name="Mu C."/>
            <person name="Jiang W."/>
            <person name="Fu Q."/>
            <person name="Fu X."/>
            <person name="Miao Y."/>
            <person name="Liu J."/>
            <person name="Yu Q."/>
            <person name="Li R."/>
            <person name="Liao H."/>
            <person name="Li X."/>
            <person name="Kong Y."/>
            <person name="Jiang Z."/>
            <person name="Chourrout D."/>
            <person name="Li R."/>
            <person name="Bao Z."/>
        </authorList>
    </citation>
    <scope>NUCLEOTIDE SEQUENCE [LARGE SCALE GENOMIC DNA]</scope>
    <source>
        <strain evidence="1 2">PY_sf001</strain>
    </source>
</reference>
<dbReference type="EMBL" id="NEDP02005569">
    <property type="protein sequence ID" value="OWF38278.1"/>
    <property type="molecule type" value="Genomic_DNA"/>
</dbReference>
<dbReference type="AlphaFoldDB" id="A0A210PP76"/>
<sequence>MDKLNPKLRMLYPYSVLGKIRWFPNAHYLNNSSLLRMGLFTCVPFLVWSYYKIESVVKSPIGYGYLHKREDIYKRNKPFKTITEDMVQ</sequence>
<evidence type="ECO:0000313" key="1">
    <source>
        <dbReference type="EMBL" id="OWF38278.1"/>
    </source>
</evidence>
<comment type="caution">
    <text evidence="1">The sequence shown here is derived from an EMBL/GenBank/DDBJ whole genome shotgun (WGS) entry which is preliminary data.</text>
</comment>
<protein>
    <submittedName>
        <fullName evidence="1">Uncharacterized protein</fullName>
    </submittedName>
</protein>
<name>A0A210PP76_MIZYE</name>
<organism evidence="1 2">
    <name type="scientific">Mizuhopecten yessoensis</name>
    <name type="common">Japanese scallop</name>
    <name type="synonym">Patinopecten yessoensis</name>
    <dbReference type="NCBI Taxonomy" id="6573"/>
    <lineage>
        <taxon>Eukaryota</taxon>
        <taxon>Metazoa</taxon>
        <taxon>Spiralia</taxon>
        <taxon>Lophotrochozoa</taxon>
        <taxon>Mollusca</taxon>
        <taxon>Bivalvia</taxon>
        <taxon>Autobranchia</taxon>
        <taxon>Pteriomorphia</taxon>
        <taxon>Pectinida</taxon>
        <taxon>Pectinoidea</taxon>
        <taxon>Pectinidae</taxon>
        <taxon>Mizuhopecten</taxon>
    </lineage>
</organism>
<keyword evidence="2" id="KW-1185">Reference proteome</keyword>